<accession>A0A484AMY3</accession>
<gene>
    <name evidence="1" type="ORF">AWZ03_015480</name>
</gene>
<feature type="non-terminal residue" evidence="1">
    <location>
        <position position="13"/>
    </location>
</feature>
<keyword evidence="2" id="KW-1185">Reference proteome</keyword>
<dbReference type="EMBL" id="LSRL02012405">
    <property type="protein sequence ID" value="TDG38098.1"/>
    <property type="molecule type" value="Genomic_DNA"/>
</dbReference>
<sequence>MHPGEKNLPTGSR</sequence>
<dbReference type="Proteomes" id="UP000295192">
    <property type="component" value="Unassembled WGS sequence"/>
</dbReference>
<organism evidence="1 2">
    <name type="scientific">Drosophila navojoa</name>
    <name type="common">Fruit fly</name>
    <dbReference type="NCBI Taxonomy" id="7232"/>
    <lineage>
        <taxon>Eukaryota</taxon>
        <taxon>Metazoa</taxon>
        <taxon>Ecdysozoa</taxon>
        <taxon>Arthropoda</taxon>
        <taxon>Hexapoda</taxon>
        <taxon>Insecta</taxon>
        <taxon>Pterygota</taxon>
        <taxon>Neoptera</taxon>
        <taxon>Endopterygota</taxon>
        <taxon>Diptera</taxon>
        <taxon>Brachycera</taxon>
        <taxon>Muscomorpha</taxon>
        <taxon>Ephydroidea</taxon>
        <taxon>Drosophilidae</taxon>
        <taxon>Drosophila</taxon>
    </lineage>
</organism>
<reference evidence="1 2" key="1">
    <citation type="journal article" date="2019" name="J. Hered.">
        <title>An Improved Genome Assembly for Drosophila navojoa, the Basal Species in the mojavensis Cluster.</title>
        <authorList>
            <person name="Vanderlinde T."/>
            <person name="Dupim E.G."/>
            <person name="Nazario-Yepiz N.O."/>
            <person name="Carvalho A.B."/>
        </authorList>
    </citation>
    <scope>NUCLEOTIDE SEQUENCE [LARGE SCALE GENOMIC DNA]</scope>
    <source>
        <strain evidence="1">Navoj_Jal97</strain>
        <tissue evidence="1">Whole organism</tissue>
    </source>
</reference>
<name>A0A484AMY3_DRONA</name>
<evidence type="ECO:0000313" key="1">
    <source>
        <dbReference type="EMBL" id="TDG38098.1"/>
    </source>
</evidence>
<evidence type="ECO:0000313" key="2">
    <source>
        <dbReference type="Proteomes" id="UP000295192"/>
    </source>
</evidence>
<protein>
    <submittedName>
        <fullName evidence="1">Uncharacterized protein</fullName>
    </submittedName>
</protein>
<comment type="caution">
    <text evidence="1">The sequence shown here is derived from an EMBL/GenBank/DDBJ whole genome shotgun (WGS) entry which is preliminary data.</text>
</comment>
<proteinExistence type="predicted"/>